<proteinExistence type="predicted"/>
<dbReference type="EMBL" id="AXDT01000015">
    <property type="protein sequence ID" value="ERT14828.1"/>
    <property type="molecule type" value="Genomic_DNA"/>
</dbReference>
<dbReference type="RefSeq" id="WP_021326724.1">
    <property type="nucleotide sequence ID" value="NZ_AXDT01000015.1"/>
</dbReference>
<dbReference type="PATRIC" id="fig|1389415.4.peg.282"/>
<evidence type="ECO:0000313" key="2">
    <source>
        <dbReference type="Proteomes" id="UP000017133"/>
    </source>
</evidence>
<dbReference type="Proteomes" id="UP000017133">
    <property type="component" value="Unassembled WGS sequence"/>
</dbReference>
<reference evidence="1 2" key="1">
    <citation type="submission" date="2013-10" db="EMBL/GenBank/DDBJ databases">
        <title>Whole Genome Shotgun Sequence of Photorhabdus temperata J3.</title>
        <authorList>
            <person name="Park G.-S."/>
            <person name="Hong S.-J."/>
            <person name="Shin J.-H."/>
        </authorList>
    </citation>
    <scope>NUCLEOTIDE SEQUENCE [LARGE SCALE GENOMIC DNA]</scope>
    <source>
        <strain evidence="1 2">J3</strain>
    </source>
</reference>
<evidence type="ECO:0000313" key="1">
    <source>
        <dbReference type="EMBL" id="ERT14828.1"/>
    </source>
</evidence>
<protein>
    <submittedName>
        <fullName evidence="1">Uncharacterized protein</fullName>
    </submittedName>
</protein>
<sequence>MTTLRYTNATGLAGLVRYVLAAMLARIADGGGVLAVILLCHSFEQYSTVTGWMAACITLPHITTAVDTRKLHFP</sequence>
<name>U7R497_PHOTE</name>
<organism evidence="1 2">
    <name type="scientific">Photorhabdus temperata J3</name>
    <dbReference type="NCBI Taxonomy" id="1389415"/>
    <lineage>
        <taxon>Bacteria</taxon>
        <taxon>Pseudomonadati</taxon>
        <taxon>Pseudomonadota</taxon>
        <taxon>Gammaproteobacteria</taxon>
        <taxon>Enterobacterales</taxon>
        <taxon>Morganellaceae</taxon>
        <taxon>Photorhabdus</taxon>
    </lineage>
</organism>
<keyword evidence="2" id="KW-1185">Reference proteome</keyword>
<dbReference type="AlphaFoldDB" id="U7R497"/>
<comment type="caution">
    <text evidence="1">The sequence shown here is derived from an EMBL/GenBank/DDBJ whole genome shotgun (WGS) entry which is preliminary data.</text>
</comment>
<accession>U7R497</accession>
<gene>
    <name evidence="1" type="ORF">O185_01470</name>
</gene>